<dbReference type="AlphaFoldDB" id="A0A7W6H5P9"/>
<dbReference type="RefSeq" id="WP_183200574.1">
    <property type="nucleotide sequence ID" value="NZ_JACIEK010000007.1"/>
</dbReference>
<reference evidence="5 6" key="1">
    <citation type="submission" date="2020-08" db="EMBL/GenBank/DDBJ databases">
        <title>Genomic Encyclopedia of Type Strains, Phase IV (KMG-IV): sequencing the most valuable type-strain genomes for metagenomic binning, comparative biology and taxonomic classification.</title>
        <authorList>
            <person name="Goeker M."/>
        </authorList>
    </citation>
    <scope>NUCLEOTIDE SEQUENCE [LARGE SCALE GENOMIC DNA]</scope>
    <source>
        <strain evidence="5 6">DSM 102238</strain>
    </source>
</reference>
<evidence type="ECO:0000256" key="1">
    <source>
        <dbReference type="ARBA" id="ARBA00023015"/>
    </source>
</evidence>
<dbReference type="PANTHER" id="PTHR42756:SF1">
    <property type="entry name" value="TRANSCRIPTIONAL REPRESSOR OF EMRAB OPERON"/>
    <property type="match status" value="1"/>
</dbReference>
<dbReference type="PANTHER" id="PTHR42756">
    <property type="entry name" value="TRANSCRIPTIONAL REGULATOR, MARR"/>
    <property type="match status" value="1"/>
</dbReference>
<keyword evidence="2 5" id="KW-0238">DNA-binding</keyword>
<dbReference type="InterPro" id="IPR036390">
    <property type="entry name" value="WH_DNA-bd_sf"/>
</dbReference>
<proteinExistence type="predicted"/>
<keyword evidence="6" id="KW-1185">Reference proteome</keyword>
<comment type="caution">
    <text evidence="5">The sequence shown here is derived from an EMBL/GenBank/DDBJ whole genome shotgun (WGS) entry which is preliminary data.</text>
</comment>
<organism evidence="5 6">
    <name type="scientific">Aureimonas pseudogalii</name>
    <dbReference type="NCBI Taxonomy" id="1744844"/>
    <lineage>
        <taxon>Bacteria</taxon>
        <taxon>Pseudomonadati</taxon>
        <taxon>Pseudomonadota</taxon>
        <taxon>Alphaproteobacteria</taxon>
        <taxon>Hyphomicrobiales</taxon>
        <taxon>Aurantimonadaceae</taxon>
        <taxon>Aureimonas</taxon>
    </lineage>
</organism>
<dbReference type="Pfam" id="PF12802">
    <property type="entry name" value="MarR_2"/>
    <property type="match status" value="1"/>
</dbReference>
<accession>A0A7W6H5P9</accession>
<dbReference type="PROSITE" id="PS50995">
    <property type="entry name" value="HTH_MARR_2"/>
    <property type="match status" value="1"/>
</dbReference>
<dbReference type="Gene3D" id="1.10.10.10">
    <property type="entry name" value="Winged helix-like DNA-binding domain superfamily/Winged helix DNA-binding domain"/>
    <property type="match status" value="1"/>
</dbReference>
<keyword evidence="1" id="KW-0805">Transcription regulation</keyword>
<evidence type="ECO:0000259" key="4">
    <source>
        <dbReference type="PROSITE" id="PS50995"/>
    </source>
</evidence>
<evidence type="ECO:0000256" key="3">
    <source>
        <dbReference type="ARBA" id="ARBA00023163"/>
    </source>
</evidence>
<keyword evidence="3" id="KW-0804">Transcription</keyword>
<dbReference type="EMBL" id="JACIEK010000007">
    <property type="protein sequence ID" value="MBB3999026.1"/>
    <property type="molecule type" value="Genomic_DNA"/>
</dbReference>
<evidence type="ECO:0000256" key="2">
    <source>
        <dbReference type="ARBA" id="ARBA00023125"/>
    </source>
</evidence>
<dbReference type="PRINTS" id="PR00598">
    <property type="entry name" value="HTHMARR"/>
</dbReference>
<sequence>MADKTNKRPMLAQLAVASRVARTALSSRLAAEGLYPGQDSLLLLLGERDGLALREVAQALAVRPPTITKTIARMTKEGLVEKRVCTTDARQSFVHLTERGHGVLATVRQARDETERTALRGLKRKERKTLRKLLARVERNFGGAPDAGADDEAP</sequence>
<dbReference type="GO" id="GO:0003700">
    <property type="term" value="F:DNA-binding transcription factor activity"/>
    <property type="evidence" value="ECO:0007669"/>
    <property type="project" value="InterPro"/>
</dbReference>
<dbReference type="GO" id="GO:0003677">
    <property type="term" value="F:DNA binding"/>
    <property type="evidence" value="ECO:0007669"/>
    <property type="project" value="UniProtKB-KW"/>
</dbReference>
<evidence type="ECO:0000313" key="5">
    <source>
        <dbReference type="EMBL" id="MBB3999026.1"/>
    </source>
</evidence>
<evidence type="ECO:0000313" key="6">
    <source>
        <dbReference type="Proteomes" id="UP000542776"/>
    </source>
</evidence>
<gene>
    <name evidence="5" type="ORF">GGR04_002881</name>
</gene>
<dbReference type="Proteomes" id="UP000542776">
    <property type="component" value="Unassembled WGS sequence"/>
</dbReference>
<protein>
    <submittedName>
        <fullName evidence="5">DNA-binding MarR family transcriptional regulator</fullName>
    </submittedName>
</protein>
<feature type="domain" description="HTH marR-type" evidence="4">
    <location>
        <begin position="7"/>
        <end position="139"/>
    </location>
</feature>
<name>A0A7W6H5P9_9HYPH</name>
<dbReference type="InterPro" id="IPR036388">
    <property type="entry name" value="WH-like_DNA-bd_sf"/>
</dbReference>
<dbReference type="SMART" id="SM00347">
    <property type="entry name" value="HTH_MARR"/>
    <property type="match status" value="1"/>
</dbReference>
<dbReference type="SUPFAM" id="SSF46785">
    <property type="entry name" value="Winged helix' DNA-binding domain"/>
    <property type="match status" value="1"/>
</dbReference>
<dbReference type="InterPro" id="IPR000835">
    <property type="entry name" value="HTH_MarR-typ"/>
</dbReference>